<feature type="transmembrane region" description="Helical" evidence="1">
    <location>
        <begin position="34"/>
        <end position="51"/>
    </location>
</feature>
<dbReference type="Gene3D" id="1.10.287.470">
    <property type="entry name" value="Helix hairpin bin"/>
    <property type="match status" value="1"/>
</dbReference>
<reference evidence="3 4" key="1">
    <citation type="submission" date="2019-04" db="EMBL/GenBank/DDBJ databases">
        <title>Pedobacter sp. AR-3-17 sp. nov., isolated from Arctic soil.</title>
        <authorList>
            <person name="Dahal R.H."/>
            <person name="Kim D.-U."/>
        </authorList>
    </citation>
    <scope>NUCLEOTIDE SEQUENCE [LARGE SCALE GENOMIC DNA]</scope>
    <source>
        <strain evidence="3 4">AR-3-17</strain>
    </source>
</reference>
<keyword evidence="1" id="KW-1133">Transmembrane helix</keyword>
<keyword evidence="1" id="KW-0812">Transmembrane</keyword>
<dbReference type="SUPFAM" id="SSF51230">
    <property type="entry name" value="Single hybrid motif"/>
    <property type="match status" value="1"/>
</dbReference>
<accession>A0A4U1BXZ7</accession>
<sequence length="454" mass="50924">MFLENKIPADAFGKFKSLETVMIEPKGYGRRNRWIIFTIVGLVIVLCLPWTQNIQSTGQISTLNPKQRPQQINSIIAGRISEWRVKDGQLVQKGDTLALITEIKEDYLDPSQLIRVDEQIKAKDASIDFYQNKADATSSQAVTLETSRILKLNQLANKVKQYTLLVQSDSISYLAAQNQLKIADQQLARQKQLYDAGLKSLTEFEQRQQAYQDALSKKIGAENKFYNSKNELLNVKIDRAAIDQEYAEKILKTTGDRFSTLSEMATTQSEIAKLKNQLSNYSIRRGFYVIIAPQSGQVIRTSKSGIGETVKDGDPLLEIVPVQFEEAVEIFIDPFDLPLVNKGQKVRLQFDGFPAIVFSGWPNSSYGTFGGKIATVDPSISINGKFRAWVIPDENEKPWPTMLSYGSGAKGIALLKDVPVIYELWRKLNGFPPEYYTSGNNNNNATSSAKEAKK</sequence>
<dbReference type="PROSITE" id="PS51281">
    <property type="entry name" value="TAP_C"/>
    <property type="match status" value="1"/>
</dbReference>
<dbReference type="PANTHER" id="PTHR30386">
    <property type="entry name" value="MEMBRANE FUSION SUBUNIT OF EMRAB-TOLC MULTIDRUG EFFLUX PUMP"/>
    <property type="match status" value="1"/>
</dbReference>
<dbReference type="GO" id="GO:0015562">
    <property type="term" value="F:efflux transmembrane transporter activity"/>
    <property type="evidence" value="ECO:0007669"/>
    <property type="project" value="InterPro"/>
</dbReference>
<dbReference type="GO" id="GO:0051028">
    <property type="term" value="P:mRNA transport"/>
    <property type="evidence" value="ECO:0007669"/>
    <property type="project" value="InterPro"/>
</dbReference>
<dbReference type="AlphaFoldDB" id="A0A4U1BXZ7"/>
<evidence type="ECO:0000313" key="4">
    <source>
        <dbReference type="Proteomes" id="UP000308181"/>
    </source>
</evidence>
<evidence type="ECO:0000313" key="3">
    <source>
        <dbReference type="EMBL" id="TKB97876.1"/>
    </source>
</evidence>
<name>A0A4U1BXZ7_9SPHI</name>
<dbReference type="PRINTS" id="PR01490">
    <property type="entry name" value="RTXTOXIND"/>
</dbReference>
<dbReference type="Proteomes" id="UP000308181">
    <property type="component" value="Unassembled WGS sequence"/>
</dbReference>
<dbReference type="RefSeq" id="WP_136826470.1">
    <property type="nucleotide sequence ID" value="NZ_SWBP01000003.1"/>
</dbReference>
<protein>
    <submittedName>
        <fullName evidence="3">HlyD family efflux transporter periplasmic adaptor subunit</fullName>
    </submittedName>
</protein>
<keyword evidence="4" id="KW-1185">Reference proteome</keyword>
<dbReference type="EMBL" id="SWBP01000003">
    <property type="protein sequence ID" value="TKB97876.1"/>
    <property type="molecule type" value="Genomic_DNA"/>
</dbReference>
<organism evidence="3 4">
    <name type="scientific">Pedobacter cryophilus</name>
    <dbReference type="NCBI Taxonomy" id="2571271"/>
    <lineage>
        <taxon>Bacteria</taxon>
        <taxon>Pseudomonadati</taxon>
        <taxon>Bacteroidota</taxon>
        <taxon>Sphingobacteriia</taxon>
        <taxon>Sphingobacteriales</taxon>
        <taxon>Sphingobacteriaceae</taxon>
        <taxon>Pedobacter</taxon>
    </lineage>
</organism>
<dbReference type="InterPro" id="IPR011053">
    <property type="entry name" value="Single_hybrid_motif"/>
</dbReference>
<dbReference type="PANTHER" id="PTHR30386:SF27">
    <property type="entry name" value="MEMBRANE FUSION PROTEIN (MFP) FAMILY PROTEIN"/>
    <property type="match status" value="1"/>
</dbReference>
<evidence type="ECO:0000256" key="1">
    <source>
        <dbReference type="SAM" id="Phobius"/>
    </source>
</evidence>
<dbReference type="InterPro" id="IPR050739">
    <property type="entry name" value="MFP"/>
</dbReference>
<dbReference type="InterPro" id="IPR005637">
    <property type="entry name" value="TAP_C_dom"/>
</dbReference>
<evidence type="ECO:0000259" key="2">
    <source>
        <dbReference type="PROSITE" id="PS51281"/>
    </source>
</evidence>
<dbReference type="OrthoDB" id="9760528at2"/>
<gene>
    <name evidence="3" type="ORF">FA046_11040</name>
</gene>
<feature type="domain" description="TAP-C" evidence="2">
    <location>
        <begin position="1"/>
        <end position="15"/>
    </location>
</feature>
<comment type="caution">
    <text evidence="3">The sequence shown here is derived from an EMBL/GenBank/DDBJ whole genome shotgun (WGS) entry which is preliminary data.</text>
</comment>
<keyword evidence="1" id="KW-0472">Membrane</keyword>
<proteinExistence type="predicted"/>